<dbReference type="InParanoid" id="A0A7M7PIB5"/>
<accession>A0A7M7PIB5</accession>
<dbReference type="RefSeq" id="XP_030851534.1">
    <property type="nucleotide sequence ID" value="XM_030995674.1"/>
</dbReference>
<dbReference type="EnsemblMetazoa" id="XM_030995674">
    <property type="protein sequence ID" value="XP_030851534"/>
    <property type="gene ID" value="LOC115928463"/>
</dbReference>
<keyword evidence="2" id="KW-1185">Reference proteome</keyword>
<proteinExistence type="predicted"/>
<organism evidence="1 2">
    <name type="scientific">Strongylocentrotus purpuratus</name>
    <name type="common">Purple sea urchin</name>
    <dbReference type="NCBI Taxonomy" id="7668"/>
    <lineage>
        <taxon>Eukaryota</taxon>
        <taxon>Metazoa</taxon>
        <taxon>Echinodermata</taxon>
        <taxon>Eleutherozoa</taxon>
        <taxon>Echinozoa</taxon>
        <taxon>Echinoidea</taxon>
        <taxon>Euechinoidea</taxon>
        <taxon>Echinacea</taxon>
        <taxon>Camarodonta</taxon>
        <taxon>Echinidea</taxon>
        <taxon>Strongylocentrotidae</taxon>
        <taxon>Strongylocentrotus</taxon>
    </lineage>
</organism>
<sequence>MLPGPGIPDPLQNVLQLTDQDIADRLDASHPLTAFALLKIWKEKPRPSVFNYRAALAYELRRTQMPGLADEVAAGKYMEEGTSLAFIEDMVRGLHQDQLECLGNILKLSGTDRWSTITPSDAISKKIFDWVAKWTNEMETCRKSRARQPVKTDMTKVPGGSVLRDVTATKMLLDHRDLNDLLVQHGFLDFAREIMIIEQRSVAGLLA</sequence>
<dbReference type="AlphaFoldDB" id="A0A7M7PIB5"/>
<evidence type="ECO:0000313" key="1">
    <source>
        <dbReference type="EnsemblMetazoa" id="XP_030851534"/>
    </source>
</evidence>
<reference evidence="1" key="2">
    <citation type="submission" date="2021-01" db="UniProtKB">
        <authorList>
            <consortium name="EnsemblMetazoa"/>
        </authorList>
    </citation>
    <scope>IDENTIFICATION</scope>
</reference>
<dbReference type="GeneID" id="115928463"/>
<dbReference type="Proteomes" id="UP000007110">
    <property type="component" value="Unassembled WGS sequence"/>
</dbReference>
<protein>
    <submittedName>
        <fullName evidence="1">Uncharacterized protein</fullName>
    </submittedName>
</protein>
<dbReference type="KEGG" id="spu:115928463"/>
<name>A0A7M7PIB5_STRPU</name>
<evidence type="ECO:0000313" key="2">
    <source>
        <dbReference type="Proteomes" id="UP000007110"/>
    </source>
</evidence>
<reference evidence="2" key="1">
    <citation type="submission" date="2015-02" db="EMBL/GenBank/DDBJ databases">
        <title>Genome sequencing for Strongylocentrotus purpuratus.</title>
        <authorList>
            <person name="Murali S."/>
            <person name="Liu Y."/>
            <person name="Vee V."/>
            <person name="English A."/>
            <person name="Wang M."/>
            <person name="Skinner E."/>
            <person name="Han Y."/>
            <person name="Muzny D.M."/>
            <person name="Worley K.C."/>
            <person name="Gibbs R.A."/>
        </authorList>
    </citation>
    <scope>NUCLEOTIDE SEQUENCE</scope>
</reference>